<evidence type="ECO:0000313" key="2">
    <source>
        <dbReference type="Proteomes" id="UP000789366"/>
    </source>
</evidence>
<accession>A0ACA9LFF3</accession>
<proteinExistence type="predicted"/>
<reference evidence="1" key="1">
    <citation type="submission" date="2021-06" db="EMBL/GenBank/DDBJ databases">
        <authorList>
            <person name="Kallberg Y."/>
            <person name="Tangrot J."/>
            <person name="Rosling A."/>
        </authorList>
    </citation>
    <scope>NUCLEOTIDE SEQUENCE</scope>
    <source>
        <strain evidence="1">28 12/20/2015</strain>
    </source>
</reference>
<keyword evidence="2" id="KW-1185">Reference proteome</keyword>
<dbReference type="Proteomes" id="UP000789366">
    <property type="component" value="Unassembled WGS sequence"/>
</dbReference>
<comment type="caution">
    <text evidence="1">The sequence shown here is derived from an EMBL/GenBank/DDBJ whole genome shotgun (WGS) entry which is preliminary data.</text>
</comment>
<organism evidence="1 2">
    <name type="scientific">Cetraspora pellucida</name>
    <dbReference type="NCBI Taxonomy" id="1433469"/>
    <lineage>
        <taxon>Eukaryota</taxon>
        <taxon>Fungi</taxon>
        <taxon>Fungi incertae sedis</taxon>
        <taxon>Mucoromycota</taxon>
        <taxon>Glomeromycotina</taxon>
        <taxon>Glomeromycetes</taxon>
        <taxon>Diversisporales</taxon>
        <taxon>Gigasporaceae</taxon>
        <taxon>Cetraspora</taxon>
    </lineage>
</organism>
<evidence type="ECO:0000313" key="1">
    <source>
        <dbReference type="EMBL" id="CAG8526937.1"/>
    </source>
</evidence>
<protein>
    <submittedName>
        <fullName evidence="1">6387_t:CDS:1</fullName>
    </submittedName>
</protein>
<dbReference type="EMBL" id="CAJVPW010003614">
    <property type="protein sequence ID" value="CAG8526937.1"/>
    <property type="molecule type" value="Genomic_DNA"/>
</dbReference>
<sequence>MSNMANLNPAAYTNGINLTNGIVGVPNTPRGLAHMHLAMGQTPHTLNPSMQQYGLGIPMLANMPAINNPRLQGQRQMALAQNPSPPISPQHSQGTCILRLFMFSEHLTNETSNKKDIGYWQRVVNEFFSEDGKFRYGLWNCLTTEKRMFDIPNPVISRFFQVNFESGVTSIQLTMNSIKENLSHPIIIGNNGFAAPVSTVEAKASMIYNYGDGSRVVATGLLKVRFNYNIKIDIFEFTTEKHIEYVPRLINILPGSPIGEYGIPTKTLRSLEVAEGVVTLNDLIATVINSNKGPLQALSALANPEQKPQNIINQSNDTPLTPGPSPSEIPAKTPKEKVENTSTDNNTQQSTTNDVSVPSPSTSNAIAKQESPSVKPKSPVLSGKRPSDPNVQKPKRTRTNQRKGSRQETGS</sequence>
<gene>
    <name evidence="1" type="ORF">SPELUC_LOCUS4189</name>
</gene>
<name>A0ACA9LFF3_9GLOM</name>